<accession>A0A6L3B2G3</accession>
<dbReference type="Proteomes" id="UP000476837">
    <property type="component" value="Unassembled WGS sequence"/>
</dbReference>
<keyword evidence="3" id="KW-0186">Copper</keyword>
<gene>
    <name evidence="6" type="ORF">DS837_11290</name>
</gene>
<evidence type="ECO:0000256" key="3">
    <source>
        <dbReference type="ARBA" id="ARBA00023008"/>
    </source>
</evidence>
<keyword evidence="5" id="KW-0812">Transmembrane</keyword>
<dbReference type="SUPFAM" id="SSF49503">
    <property type="entry name" value="Cupredoxins"/>
    <property type="match status" value="1"/>
</dbReference>
<dbReference type="AlphaFoldDB" id="A0A6L3B2G3"/>
<evidence type="ECO:0000256" key="5">
    <source>
        <dbReference type="SAM" id="Phobius"/>
    </source>
</evidence>
<evidence type="ECO:0000313" key="7">
    <source>
        <dbReference type="Proteomes" id="UP000476837"/>
    </source>
</evidence>
<protein>
    <submittedName>
        <fullName evidence="6">Uncharacterized protein</fullName>
    </submittedName>
</protein>
<feature type="transmembrane region" description="Helical" evidence="5">
    <location>
        <begin position="12"/>
        <end position="30"/>
    </location>
</feature>
<dbReference type="GO" id="GO:0046872">
    <property type="term" value="F:metal ion binding"/>
    <property type="evidence" value="ECO:0007669"/>
    <property type="project" value="UniProtKB-KW"/>
</dbReference>
<dbReference type="PROSITE" id="PS51318">
    <property type="entry name" value="TAT"/>
    <property type="match status" value="1"/>
</dbReference>
<evidence type="ECO:0000313" key="6">
    <source>
        <dbReference type="EMBL" id="KAA0686269.1"/>
    </source>
</evidence>
<dbReference type="InterPro" id="IPR006311">
    <property type="entry name" value="TAT_signal"/>
</dbReference>
<dbReference type="RefSeq" id="WP_149164840.1">
    <property type="nucleotide sequence ID" value="NZ_QOKV01000005.1"/>
</dbReference>
<sequence>MSERHFTTRRGFIAGLGFGAVSLYGTWAAYGAAPLPFGGKTAAAPEPDAHGGGHGGHGAAEAPAEAGGHGGRGASAGMAPEEFRFEHDYFIQRYTQEDGSVNPHVSEATHSHVAEGHDHGHDAGGEPVDVYLMAQKFSYSPDMLRLKAGQAYRFRMMADDITHGASIQLGSASRITRLRPNTVTEQVITFTKPGEYLVYCTVYCGQAHDAMQGRIVVA</sequence>
<comment type="caution">
    <text evidence="6">The sequence shown here is derived from an EMBL/GenBank/DDBJ whole genome shotgun (WGS) entry which is preliminary data.</text>
</comment>
<keyword evidence="5" id="KW-0472">Membrane</keyword>
<dbReference type="PANTHER" id="PTHR42838:SF2">
    <property type="entry name" value="NITROUS-OXIDE REDUCTASE"/>
    <property type="match status" value="1"/>
</dbReference>
<evidence type="ECO:0000256" key="4">
    <source>
        <dbReference type="SAM" id="MobiDB-lite"/>
    </source>
</evidence>
<dbReference type="PANTHER" id="PTHR42838">
    <property type="entry name" value="CYTOCHROME C OXIDASE SUBUNIT II"/>
    <property type="match status" value="1"/>
</dbReference>
<keyword evidence="5" id="KW-1133">Transmembrane helix</keyword>
<reference evidence="6 7" key="1">
    <citation type="submission" date="2018-07" db="EMBL/GenBank/DDBJ databases">
        <title>Genome sequence of Roseomonas fauriae ATCC 49958.</title>
        <authorList>
            <person name="Sant'Anna F.H."/>
            <person name="Baldani J.I."/>
            <person name="Zilli J.E."/>
            <person name="Reis V.M."/>
            <person name="Hartmann A."/>
            <person name="Cruz L."/>
            <person name="de Souza E.M."/>
            <person name="de Oliveira Pedrosa F."/>
            <person name="Passaglia L.M.P."/>
        </authorList>
    </citation>
    <scope>NUCLEOTIDE SEQUENCE [LARGE SCALE GENOMIC DNA]</scope>
    <source>
        <strain evidence="6 7">ATCC 49958</strain>
    </source>
</reference>
<evidence type="ECO:0000256" key="2">
    <source>
        <dbReference type="ARBA" id="ARBA00022723"/>
    </source>
</evidence>
<dbReference type="Gene3D" id="2.60.40.420">
    <property type="entry name" value="Cupredoxins - blue copper proteins"/>
    <property type="match status" value="1"/>
</dbReference>
<proteinExistence type="predicted"/>
<dbReference type="InterPro" id="IPR051403">
    <property type="entry name" value="NosZ/Cyto_c_oxidase_sub2"/>
</dbReference>
<name>A0A6L3B2G3_AZOBR</name>
<feature type="region of interest" description="Disordered" evidence="4">
    <location>
        <begin position="41"/>
        <end position="75"/>
    </location>
</feature>
<evidence type="ECO:0000256" key="1">
    <source>
        <dbReference type="ARBA" id="ARBA00004196"/>
    </source>
</evidence>
<dbReference type="GO" id="GO:0030313">
    <property type="term" value="C:cell envelope"/>
    <property type="evidence" value="ECO:0007669"/>
    <property type="project" value="UniProtKB-SubCell"/>
</dbReference>
<comment type="subcellular location">
    <subcellularLocation>
        <location evidence="1">Cell envelope</location>
    </subcellularLocation>
</comment>
<dbReference type="InterPro" id="IPR008972">
    <property type="entry name" value="Cupredoxin"/>
</dbReference>
<keyword evidence="2" id="KW-0479">Metal-binding</keyword>
<organism evidence="6 7">
    <name type="scientific">Azospirillum brasilense</name>
    <dbReference type="NCBI Taxonomy" id="192"/>
    <lineage>
        <taxon>Bacteria</taxon>
        <taxon>Pseudomonadati</taxon>
        <taxon>Pseudomonadota</taxon>
        <taxon>Alphaproteobacteria</taxon>
        <taxon>Rhodospirillales</taxon>
        <taxon>Azospirillaceae</taxon>
        <taxon>Azospirillum</taxon>
    </lineage>
</organism>
<dbReference type="EMBL" id="QOKV01000005">
    <property type="protein sequence ID" value="KAA0686269.1"/>
    <property type="molecule type" value="Genomic_DNA"/>
</dbReference>